<evidence type="ECO:0000313" key="2">
    <source>
        <dbReference type="Proteomes" id="UP000320390"/>
    </source>
</evidence>
<gene>
    <name evidence="1" type="ORF">Poly30_48000</name>
</gene>
<dbReference type="InterPro" id="IPR010869">
    <property type="entry name" value="DUF1501"/>
</dbReference>
<proteinExistence type="predicted"/>
<organism evidence="1 2">
    <name type="scientific">Saltatorellus ferox</name>
    <dbReference type="NCBI Taxonomy" id="2528018"/>
    <lineage>
        <taxon>Bacteria</taxon>
        <taxon>Pseudomonadati</taxon>
        <taxon>Planctomycetota</taxon>
        <taxon>Planctomycetia</taxon>
        <taxon>Planctomycetia incertae sedis</taxon>
        <taxon>Saltatorellus</taxon>
    </lineage>
</organism>
<accession>A0A518EYT7</accession>
<sequence length="158" mass="16610">MKDAATLVMADIGTEVIHIEHGDWDDHDDMGPTSGDLAARLSDLGRSLAAFRTDLAQDLHRTTLLVYSEFGRRVDENGSRGTDHGRGGVAFALGGTVQGGRVLANWPGLSPASLDDGALAVTTDLRDVFGEVLERRLGANSAGVAFPGHAYAPVGLFP</sequence>
<dbReference type="Pfam" id="PF07394">
    <property type="entry name" value="DUF1501"/>
    <property type="match status" value="1"/>
</dbReference>
<evidence type="ECO:0000313" key="1">
    <source>
        <dbReference type="EMBL" id="QDV09243.1"/>
    </source>
</evidence>
<name>A0A518EYT7_9BACT</name>
<dbReference type="AlphaFoldDB" id="A0A518EYT7"/>
<dbReference type="Proteomes" id="UP000320390">
    <property type="component" value="Chromosome"/>
</dbReference>
<evidence type="ECO:0008006" key="3">
    <source>
        <dbReference type="Google" id="ProtNLM"/>
    </source>
</evidence>
<dbReference type="EMBL" id="CP036434">
    <property type="protein sequence ID" value="QDV09243.1"/>
    <property type="molecule type" value="Genomic_DNA"/>
</dbReference>
<reference evidence="1 2" key="1">
    <citation type="submission" date="2019-02" db="EMBL/GenBank/DDBJ databases">
        <title>Deep-cultivation of Planctomycetes and their phenomic and genomic characterization uncovers novel biology.</title>
        <authorList>
            <person name="Wiegand S."/>
            <person name="Jogler M."/>
            <person name="Boedeker C."/>
            <person name="Pinto D."/>
            <person name="Vollmers J."/>
            <person name="Rivas-Marin E."/>
            <person name="Kohn T."/>
            <person name="Peeters S.H."/>
            <person name="Heuer A."/>
            <person name="Rast P."/>
            <person name="Oberbeckmann S."/>
            <person name="Bunk B."/>
            <person name="Jeske O."/>
            <person name="Meyerdierks A."/>
            <person name="Storesund J.E."/>
            <person name="Kallscheuer N."/>
            <person name="Luecker S."/>
            <person name="Lage O.M."/>
            <person name="Pohl T."/>
            <person name="Merkel B.J."/>
            <person name="Hornburger P."/>
            <person name="Mueller R.-W."/>
            <person name="Bruemmer F."/>
            <person name="Labrenz M."/>
            <person name="Spormann A.M."/>
            <person name="Op den Camp H."/>
            <person name="Overmann J."/>
            <person name="Amann R."/>
            <person name="Jetten M.S.M."/>
            <person name="Mascher T."/>
            <person name="Medema M.H."/>
            <person name="Devos D.P."/>
            <person name="Kaster A.-K."/>
            <person name="Ovreas L."/>
            <person name="Rohde M."/>
            <person name="Galperin M.Y."/>
            <person name="Jogler C."/>
        </authorList>
    </citation>
    <scope>NUCLEOTIDE SEQUENCE [LARGE SCALE GENOMIC DNA]</scope>
    <source>
        <strain evidence="1 2">Poly30</strain>
    </source>
</reference>
<dbReference type="PANTHER" id="PTHR43737">
    <property type="entry name" value="BLL7424 PROTEIN"/>
    <property type="match status" value="1"/>
</dbReference>
<dbReference type="PANTHER" id="PTHR43737:SF1">
    <property type="entry name" value="DUF1501 DOMAIN-CONTAINING PROTEIN"/>
    <property type="match status" value="1"/>
</dbReference>
<keyword evidence="2" id="KW-1185">Reference proteome</keyword>
<protein>
    <recommendedName>
        <fullName evidence="3">DUF1501 domain-containing protein</fullName>
    </recommendedName>
</protein>